<name>A0A382CJ75_9ZZZZ</name>
<feature type="compositionally biased region" description="Basic and acidic residues" evidence="1">
    <location>
        <begin position="7"/>
        <end position="17"/>
    </location>
</feature>
<evidence type="ECO:0000313" key="2">
    <source>
        <dbReference type="EMBL" id="SVB26176.1"/>
    </source>
</evidence>
<reference evidence="2" key="1">
    <citation type="submission" date="2018-05" db="EMBL/GenBank/DDBJ databases">
        <authorList>
            <person name="Lanie J.A."/>
            <person name="Ng W.-L."/>
            <person name="Kazmierczak K.M."/>
            <person name="Andrzejewski T.M."/>
            <person name="Davidsen T.M."/>
            <person name="Wayne K.J."/>
            <person name="Tettelin H."/>
            <person name="Glass J.I."/>
            <person name="Rusch D."/>
            <person name="Podicherti R."/>
            <person name="Tsui H.-C.T."/>
            <person name="Winkler M.E."/>
        </authorList>
    </citation>
    <scope>NUCLEOTIDE SEQUENCE</scope>
</reference>
<evidence type="ECO:0000256" key="1">
    <source>
        <dbReference type="SAM" id="MobiDB-lite"/>
    </source>
</evidence>
<dbReference type="EMBL" id="UINC01034789">
    <property type="protein sequence ID" value="SVB26176.1"/>
    <property type="molecule type" value="Genomic_DNA"/>
</dbReference>
<dbReference type="AlphaFoldDB" id="A0A382CJ75"/>
<gene>
    <name evidence="2" type="ORF">METZ01_LOCUS179030</name>
</gene>
<feature type="region of interest" description="Disordered" evidence="1">
    <location>
        <begin position="1"/>
        <end position="35"/>
    </location>
</feature>
<proteinExistence type="predicted"/>
<sequence>MINESACPERGRDRSRPMDGSATIFAGQAKCREMR</sequence>
<accession>A0A382CJ75</accession>
<feature type="non-terminal residue" evidence="2">
    <location>
        <position position="35"/>
    </location>
</feature>
<organism evidence="2">
    <name type="scientific">marine metagenome</name>
    <dbReference type="NCBI Taxonomy" id="408172"/>
    <lineage>
        <taxon>unclassified sequences</taxon>
        <taxon>metagenomes</taxon>
        <taxon>ecological metagenomes</taxon>
    </lineage>
</organism>
<protein>
    <submittedName>
        <fullName evidence="2">Uncharacterized protein</fullName>
    </submittedName>
</protein>